<reference evidence="3 4" key="1">
    <citation type="submission" date="2015-06" db="EMBL/GenBank/DDBJ databases">
        <title>Genome sequence of Pseudoalteromonas peptidolytica.</title>
        <authorList>
            <person name="Xie B.-B."/>
            <person name="Rong J.-C."/>
            <person name="Qin Q.-L."/>
            <person name="Zhang Y.-Z."/>
        </authorList>
    </citation>
    <scope>NUCLEOTIDE SEQUENCE [LARGE SCALE GENOMIC DNA]</scope>
    <source>
        <strain evidence="3 4">F12-50-A1</strain>
    </source>
</reference>
<gene>
    <name evidence="3" type="ORF">PPEP_a3612</name>
</gene>
<protein>
    <recommendedName>
        <fullName evidence="2">Tail specific protease domain-containing protein</fullName>
    </recommendedName>
</protein>
<evidence type="ECO:0000259" key="2">
    <source>
        <dbReference type="Pfam" id="PF03572"/>
    </source>
</evidence>
<dbReference type="SUPFAM" id="SSF50156">
    <property type="entry name" value="PDZ domain-like"/>
    <property type="match status" value="1"/>
</dbReference>
<dbReference type="Gene3D" id="2.30.42.10">
    <property type="match status" value="1"/>
</dbReference>
<keyword evidence="4" id="KW-1185">Reference proteome</keyword>
<organism evidence="3 4">
    <name type="scientific">Pseudoalteromonas peptidolytica F12-50-A1</name>
    <dbReference type="NCBI Taxonomy" id="1315280"/>
    <lineage>
        <taxon>Bacteria</taxon>
        <taxon>Pseudomonadati</taxon>
        <taxon>Pseudomonadota</taxon>
        <taxon>Gammaproteobacteria</taxon>
        <taxon>Alteromonadales</taxon>
        <taxon>Pseudoalteromonadaceae</taxon>
        <taxon>Pseudoalteromonas</taxon>
    </lineage>
</organism>
<evidence type="ECO:0000256" key="1">
    <source>
        <dbReference type="SAM" id="SignalP"/>
    </source>
</evidence>
<dbReference type="GO" id="GO:0008236">
    <property type="term" value="F:serine-type peptidase activity"/>
    <property type="evidence" value="ECO:0007669"/>
    <property type="project" value="InterPro"/>
</dbReference>
<accession>A0A8I0MV71</accession>
<evidence type="ECO:0000313" key="3">
    <source>
        <dbReference type="EMBL" id="MBE0346401.1"/>
    </source>
</evidence>
<dbReference type="InterPro" id="IPR005151">
    <property type="entry name" value="Tail-specific_protease"/>
</dbReference>
<proteinExistence type="predicted"/>
<keyword evidence="1" id="KW-0732">Signal</keyword>
<dbReference type="EMBL" id="AQHF01000021">
    <property type="protein sequence ID" value="MBE0346401.1"/>
    <property type="molecule type" value="Genomic_DNA"/>
</dbReference>
<feature type="signal peptide" evidence="1">
    <location>
        <begin position="1"/>
        <end position="21"/>
    </location>
</feature>
<dbReference type="InterPro" id="IPR029045">
    <property type="entry name" value="ClpP/crotonase-like_dom_sf"/>
</dbReference>
<comment type="caution">
    <text evidence="3">The sequence shown here is derived from an EMBL/GenBank/DDBJ whole genome shotgun (WGS) entry which is preliminary data.</text>
</comment>
<dbReference type="Gene3D" id="3.90.226.10">
    <property type="entry name" value="2-enoyl-CoA Hydratase, Chain A, domain 1"/>
    <property type="match status" value="1"/>
</dbReference>
<sequence length="420" mass="46252">MKTVHAWCFGFALFSTNAALAKTFDVNGAWKQLNTVLATHYAYLGDAENHQAVEQAFRKKLNGVYNKQDFIDLSQSYLRHFTDPHLNLGPLNEDDYIVYPTGADIFAVFEENIAVVLDVKRDSAADIEGIRPGNKISTVNGQSIVSAIEDVMQVELSRLTDAQKNYALNIALGGKRYQPRRFKLITKQGTSEMQLPASYDAINALSKGGTVLYKKIEELGYIRFNNAMGNSNTVADFKAALQALGQVQGYIIDLRNTPSGGNTGVAEPILGHFSTTAAAYQKHRIQTPTIHYQRAQVETANTQPAQPSIQIPFIALAGRWTGSIGEGMTIGLDALGAIAVVGTPMADLLGGIKRLPLDKSDAWIELGFERLYHVDGRYREDFEPTVIMPGDMDENGNDVTLERAVFLLKQHIDGKREVIN</sequence>
<dbReference type="GO" id="GO:0006508">
    <property type="term" value="P:proteolysis"/>
    <property type="evidence" value="ECO:0007669"/>
    <property type="project" value="InterPro"/>
</dbReference>
<evidence type="ECO:0000313" key="4">
    <source>
        <dbReference type="Proteomes" id="UP000660708"/>
    </source>
</evidence>
<name>A0A8I0MV71_9GAMM</name>
<dbReference type="Proteomes" id="UP000660708">
    <property type="component" value="Unassembled WGS sequence"/>
</dbReference>
<dbReference type="SUPFAM" id="SSF52096">
    <property type="entry name" value="ClpP/crotonase"/>
    <property type="match status" value="1"/>
</dbReference>
<dbReference type="InterPro" id="IPR036034">
    <property type="entry name" value="PDZ_sf"/>
</dbReference>
<feature type="chain" id="PRO_5034592870" description="Tail specific protease domain-containing protein" evidence="1">
    <location>
        <begin position="22"/>
        <end position="420"/>
    </location>
</feature>
<dbReference type="RefSeq" id="WP_147389491.1">
    <property type="nucleotide sequence ID" value="NZ_AQHF01000021.1"/>
</dbReference>
<dbReference type="Pfam" id="PF03572">
    <property type="entry name" value="Peptidase_S41"/>
    <property type="match status" value="1"/>
</dbReference>
<feature type="domain" description="Tail specific protease" evidence="2">
    <location>
        <begin position="219"/>
        <end position="380"/>
    </location>
</feature>
<dbReference type="AlphaFoldDB" id="A0A8I0MV71"/>